<dbReference type="AlphaFoldDB" id="A0A7S1FW64"/>
<protein>
    <submittedName>
        <fullName evidence="1">Uncharacterized protein</fullName>
    </submittedName>
</protein>
<evidence type="ECO:0000313" key="1">
    <source>
        <dbReference type="EMBL" id="CAD8891457.1"/>
    </source>
</evidence>
<name>A0A7S1FW64_9STRA</name>
<proteinExistence type="predicted"/>
<gene>
    <name evidence="1" type="ORF">CHYS00102_LOCUS18663</name>
</gene>
<dbReference type="EMBL" id="HBFR01025928">
    <property type="protein sequence ID" value="CAD8891457.1"/>
    <property type="molecule type" value="Transcribed_RNA"/>
</dbReference>
<organism evidence="1">
    <name type="scientific">Corethron hystrix</name>
    <dbReference type="NCBI Taxonomy" id="216773"/>
    <lineage>
        <taxon>Eukaryota</taxon>
        <taxon>Sar</taxon>
        <taxon>Stramenopiles</taxon>
        <taxon>Ochrophyta</taxon>
        <taxon>Bacillariophyta</taxon>
        <taxon>Coscinodiscophyceae</taxon>
        <taxon>Corethrophycidae</taxon>
        <taxon>Corethrales</taxon>
        <taxon>Corethraceae</taxon>
        <taxon>Corethron</taxon>
    </lineage>
</organism>
<sequence>MHTMGKCLEIRPETNITSHKSQIHPIACHGGNEIFFINIVVKKFQEVIRSKFGRAASVLGVVLDFEDRASERIATRLISKVPRIVDDLGINILLTPLYINGSTVIIKGQIQSIDHSKIVHRNKGLDIGILYDAFMSALDYLRLEIGLEVVNNEIFFKAKSKLMDKLKKVIHEKILEKAGLDTDVFVIEDKNEEVEWIQRCCQKCQNSRERIVLQNLTVHL</sequence>
<reference evidence="1" key="1">
    <citation type="submission" date="2021-01" db="EMBL/GenBank/DDBJ databases">
        <authorList>
            <person name="Corre E."/>
            <person name="Pelletier E."/>
            <person name="Niang G."/>
            <person name="Scheremetjew M."/>
            <person name="Finn R."/>
            <person name="Kale V."/>
            <person name="Holt S."/>
            <person name="Cochrane G."/>
            <person name="Meng A."/>
            <person name="Brown T."/>
            <person name="Cohen L."/>
        </authorList>
    </citation>
    <scope>NUCLEOTIDE SEQUENCE</scope>
    <source>
        <strain evidence="1">308</strain>
    </source>
</reference>
<accession>A0A7S1FW64</accession>